<evidence type="ECO:0000313" key="2">
    <source>
        <dbReference type="EMBL" id="QUL98201.1"/>
    </source>
</evidence>
<dbReference type="InterPro" id="IPR042100">
    <property type="entry name" value="Bug_dom1"/>
</dbReference>
<dbReference type="AlphaFoldDB" id="A0AAT9LAS4"/>
<sequence>MKRVIALVSVLGILIGLTLVLSGCKSEAKSYPSKSISIVYHSSAGSGGDIFLRNLGKALEKQLKQPIVIENRPGGGGATAWGYVAKAKPDGYTLLGISSTIITGPLQTPMDVNYKSFKPIAQVFYDPTVIFTSSKSEFRSFKEIIEYAKAHPKEMKWGAGSPGSAESLTLKYIMNQVGAEIQVVPFEGGGDVAVEVMAGRLAAGIGEYAEIAHLVRSGDLKILVGLGSERIPGLPDVPTLKEEGVDFVFEKVRGLMAPKDTPDYVVQKLVDAIKKVYDDAEFKKYYTESNIIPLFRGPEELSKVLDQQNEFFKSMIGK</sequence>
<dbReference type="PANTHER" id="PTHR42928:SF5">
    <property type="entry name" value="BLR1237 PROTEIN"/>
    <property type="match status" value="1"/>
</dbReference>
<dbReference type="PROSITE" id="PS51257">
    <property type="entry name" value="PROKAR_LIPOPROTEIN"/>
    <property type="match status" value="1"/>
</dbReference>
<dbReference type="InterPro" id="IPR005064">
    <property type="entry name" value="BUG"/>
</dbReference>
<comment type="similarity">
    <text evidence="1">Belongs to the UPF0065 (bug) family.</text>
</comment>
<dbReference type="PANTHER" id="PTHR42928">
    <property type="entry name" value="TRICARBOXYLATE-BINDING PROTEIN"/>
    <property type="match status" value="1"/>
</dbReference>
<reference evidence="2" key="2">
    <citation type="journal article" date="2023" name="Biology">
        <title>Prokaryotic Life Associated with Coal-Fire Gas Vents Revealed by Metagenomics.</title>
        <authorList>
            <person name="Kadnikov V.V."/>
            <person name="Mardanov A.V."/>
            <person name="Beletsky A.V."/>
            <person name="Karnachuk O.V."/>
            <person name="Ravin N.V."/>
        </authorList>
    </citation>
    <scope>NUCLEOTIDE SEQUENCE</scope>
    <source>
        <strain evidence="2">Bu02</strain>
    </source>
</reference>
<gene>
    <name evidence="2" type="ORF">IMF26_09185</name>
</gene>
<name>A0AAT9LAS4_9FIRM</name>
<dbReference type="Pfam" id="PF03401">
    <property type="entry name" value="TctC"/>
    <property type="match status" value="1"/>
</dbReference>
<dbReference type="Gene3D" id="3.40.190.150">
    <property type="entry name" value="Bordetella uptake gene, domain 1"/>
    <property type="match status" value="1"/>
</dbReference>
<reference evidence="2" key="1">
    <citation type="submission" date="2020-10" db="EMBL/GenBank/DDBJ databases">
        <authorList>
            <person name="Kadnikov V."/>
            <person name="Beletsky A.V."/>
            <person name="Mardanov A.V."/>
            <person name="Karnachuk O.V."/>
            <person name="Ravin N.V."/>
        </authorList>
    </citation>
    <scope>NUCLEOTIDE SEQUENCE</scope>
    <source>
        <strain evidence="2">Bu02</strain>
    </source>
</reference>
<dbReference type="EMBL" id="CP062796">
    <property type="protein sequence ID" value="QUL98201.1"/>
    <property type="molecule type" value="Genomic_DNA"/>
</dbReference>
<protein>
    <submittedName>
        <fullName evidence="2">Tripartite tricarboxylate transporter substrate binding protein</fullName>
    </submittedName>
</protein>
<organism evidence="2">
    <name type="scientific">Candidatus Fermentithermobacillus carboniphilus</name>
    <dbReference type="NCBI Taxonomy" id="3085328"/>
    <lineage>
        <taxon>Bacteria</taxon>
        <taxon>Bacillati</taxon>
        <taxon>Bacillota</taxon>
        <taxon>Candidatus Fermentithermobacillia</taxon>
        <taxon>Candidatus Fermentithermobacillales</taxon>
        <taxon>Candidatus Fermentithermobacillaceae</taxon>
        <taxon>Candidatus Fermentithermobacillus</taxon>
    </lineage>
</organism>
<evidence type="ECO:0000256" key="1">
    <source>
        <dbReference type="ARBA" id="ARBA00006987"/>
    </source>
</evidence>
<dbReference type="KEGG" id="fcz:IMF26_09185"/>
<dbReference type="SUPFAM" id="SSF53850">
    <property type="entry name" value="Periplasmic binding protein-like II"/>
    <property type="match status" value="1"/>
</dbReference>
<dbReference type="PIRSF" id="PIRSF017082">
    <property type="entry name" value="YflP"/>
    <property type="match status" value="1"/>
</dbReference>
<accession>A0AAT9LAS4</accession>
<dbReference type="Gene3D" id="3.40.190.10">
    <property type="entry name" value="Periplasmic binding protein-like II"/>
    <property type="match status" value="1"/>
</dbReference>
<proteinExistence type="inferred from homology"/>
<dbReference type="CDD" id="cd07012">
    <property type="entry name" value="PBP2_Bug_TTT"/>
    <property type="match status" value="1"/>
</dbReference>